<comment type="caution">
    <text evidence="1">The sequence shown here is derived from an EMBL/GenBank/DDBJ whole genome shotgun (WGS) entry which is preliminary data.</text>
</comment>
<organism evidence="1 2">
    <name type="scientific">Sorangium cellulosum</name>
    <name type="common">Polyangium cellulosum</name>
    <dbReference type="NCBI Taxonomy" id="56"/>
    <lineage>
        <taxon>Bacteria</taxon>
        <taxon>Pseudomonadati</taxon>
        <taxon>Myxococcota</taxon>
        <taxon>Polyangia</taxon>
        <taxon>Polyangiales</taxon>
        <taxon>Polyangiaceae</taxon>
        <taxon>Sorangium</taxon>
    </lineage>
</organism>
<dbReference type="EMBL" id="JEMC01003971">
    <property type="protein sequence ID" value="KYF77013.1"/>
    <property type="molecule type" value="Genomic_DNA"/>
</dbReference>
<dbReference type="Proteomes" id="UP000075515">
    <property type="component" value="Unassembled WGS sequence"/>
</dbReference>
<evidence type="ECO:0000313" key="1">
    <source>
        <dbReference type="EMBL" id="KYF77013.1"/>
    </source>
</evidence>
<gene>
    <name evidence="1" type="ORF">BE18_41310</name>
</gene>
<evidence type="ECO:0008006" key="3">
    <source>
        <dbReference type="Google" id="ProtNLM"/>
    </source>
</evidence>
<dbReference type="SUPFAM" id="SSF55486">
    <property type="entry name" value="Metalloproteases ('zincins'), catalytic domain"/>
    <property type="match status" value="1"/>
</dbReference>
<accession>A0A150SCE1</accession>
<dbReference type="AlphaFoldDB" id="A0A150SCE1"/>
<proteinExistence type="predicted"/>
<reference evidence="1 2" key="1">
    <citation type="submission" date="2014-02" db="EMBL/GenBank/DDBJ databases">
        <title>The small core and large imbalanced accessory genome model reveals a collaborative survival strategy of Sorangium cellulosum strains in nature.</title>
        <authorList>
            <person name="Han K."/>
            <person name="Peng R."/>
            <person name="Blom J."/>
            <person name="Li Y.-Z."/>
        </authorList>
    </citation>
    <scope>NUCLEOTIDE SEQUENCE [LARGE SCALE GENOMIC DNA]</scope>
    <source>
        <strain evidence="1 2">So0149</strain>
    </source>
</reference>
<evidence type="ECO:0000313" key="2">
    <source>
        <dbReference type="Proteomes" id="UP000075515"/>
    </source>
</evidence>
<protein>
    <recommendedName>
        <fullName evidence="3">Peptidase M10 metallopeptidase domain-containing protein</fullName>
    </recommendedName>
</protein>
<name>A0A150SCE1_SORCE</name>
<sequence>MGTAEAYLLNAFTRPTELFTPSSPGSSSGSYVLYPNGFDQMMGIRLGVQVSGQFSSALNVGVSQLISVHETGHLFGAPHCDPLQGYVMCGGEHHPHYLSDGIFVWHKDSFDVMQYIWD</sequence>